<dbReference type="PANTHER" id="PTHR33480:SF1">
    <property type="entry name" value="TYR RECOMBINASE DOMAIN-CONTAINING PROTEIN"/>
    <property type="match status" value="1"/>
</dbReference>
<gene>
    <name evidence="2" type="ORF">WA026_010963</name>
</gene>
<protein>
    <submittedName>
        <fullName evidence="2">Uncharacterized protein</fullName>
    </submittedName>
</protein>
<dbReference type="AlphaFoldDB" id="A0AAW1UXA3"/>
<evidence type="ECO:0000313" key="2">
    <source>
        <dbReference type="EMBL" id="KAK9885471.1"/>
    </source>
</evidence>
<name>A0AAW1UXA3_9CUCU</name>
<reference evidence="2 3" key="1">
    <citation type="submission" date="2023-03" db="EMBL/GenBank/DDBJ databases">
        <title>Genome insight into feeding habits of ladybird beetles.</title>
        <authorList>
            <person name="Li H.-S."/>
            <person name="Huang Y.-H."/>
            <person name="Pang H."/>
        </authorList>
    </citation>
    <scope>NUCLEOTIDE SEQUENCE [LARGE SCALE GENOMIC DNA]</scope>
    <source>
        <strain evidence="2">SYSU_2023b</strain>
        <tissue evidence="2">Whole body</tissue>
    </source>
</reference>
<dbReference type="EMBL" id="JARQZJ010000095">
    <property type="protein sequence ID" value="KAK9885471.1"/>
    <property type="molecule type" value="Genomic_DNA"/>
</dbReference>
<comment type="caution">
    <text evidence="2">The sequence shown here is derived from an EMBL/GenBank/DDBJ whole genome shotgun (WGS) entry which is preliminary data.</text>
</comment>
<keyword evidence="3" id="KW-1185">Reference proteome</keyword>
<accession>A0AAW1UXA3</accession>
<proteinExistence type="predicted"/>
<feature type="region of interest" description="Disordered" evidence="1">
    <location>
        <begin position="1"/>
        <end position="24"/>
    </location>
</feature>
<evidence type="ECO:0000256" key="1">
    <source>
        <dbReference type="SAM" id="MobiDB-lite"/>
    </source>
</evidence>
<organism evidence="2 3">
    <name type="scientific">Henosepilachna vigintioctopunctata</name>
    <dbReference type="NCBI Taxonomy" id="420089"/>
    <lineage>
        <taxon>Eukaryota</taxon>
        <taxon>Metazoa</taxon>
        <taxon>Ecdysozoa</taxon>
        <taxon>Arthropoda</taxon>
        <taxon>Hexapoda</taxon>
        <taxon>Insecta</taxon>
        <taxon>Pterygota</taxon>
        <taxon>Neoptera</taxon>
        <taxon>Endopterygota</taxon>
        <taxon>Coleoptera</taxon>
        <taxon>Polyphaga</taxon>
        <taxon>Cucujiformia</taxon>
        <taxon>Coccinelloidea</taxon>
        <taxon>Coccinellidae</taxon>
        <taxon>Epilachninae</taxon>
        <taxon>Epilachnini</taxon>
        <taxon>Henosepilachna</taxon>
    </lineage>
</organism>
<sequence>MNTSENFGSTTNLNNLSQDEFPYSEEPNTIQNTVLSRKNSLSCSLEELGKMCNSYSVEPVRLPREELQVSDSRSAKKRYFCNYCEKCVTNFGRHLMTVHRTENEVTSILKYPKGNPLRLKKIATLRNEFQFKYNSNPNINNGKIIVKRRPNLQKNRNGKHYKICPSCKQMYSILSLRVHYSKCCKEDSSTRSSMVKSKQAQMSVHKDASKRLIKFVLANCRNDEVIEEILFDDLCIDYGNKLCRTYRTNEQHNGMIRTRLREMGKFLIEIKKQNKNIFQLKDVLLPEHYDTIINAINAVAGYDEDTGVYNAPSTAYNLGLHVKQITQQLQTLYIREANVEKRSAVADLICLMNEGFRTDINKTVSENQCLKRRHKKILLPTAEDINALKTFLDKGTKEAYNSLKNKFSCEAYKKLCSFTLISLQLFNRKRSGEIERILIDDYMSFEYADTNDPLFKNLPVHLKKLSQEYGRFFIRGKLNRQVPVIISREHKEFIDLILEHRSDYGIPNKNPFVFGCLGKSEKTYFRACNLMRHFSRSCGAPNPERLRGTELRKQIATACKFYKLPDPLIEDIANHLGHKIDIHKAIYRQSVGSEVPEIANILLKVLGETDEDQQNDDNNFEQDDKVQDEEIEISKSLDSTPKCSTSKISLSSSVSSSGLYSIKLLVRFVFEIKIQFVLQDSPLKRHGLLKKCRSLEEASVSI</sequence>
<feature type="compositionally biased region" description="Polar residues" evidence="1">
    <location>
        <begin position="1"/>
        <end position="18"/>
    </location>
</feature>
<evidence type="ECO:0000313" key="3">
    <source>
        <dbReference type="Proteomes" id="UP001431783"/>
    </source>
</evidence>
<dbReference type="Proteomes" id="UP001431783">
    <property type="component" value="Unassembled WGS sequence"/>
</dbReference>
<dbReference type="PANTHER" id="PTHR33480">
    <property type="entry name" value="SET DOMAIN-CONTAINING PROTEIN-RELATED"/>
    <property type="match status" value="1"/>
</dbReference>